<dbReference type="SUPFAM" id="SSF50242">
    <property type="entry name" value="TIMP-like"/>
    <property type="match status" value="1"/>
</dbReference>
<accession>A0A443SDF1</accession>
<dbReference type="GO" id="GO:0002020">
    <property type="term" value="F:protease binding"/>
    <property type="evidence" value="ECO:0007669"/>
    <property type="project" value="TreeGrafter"/>
</dbReference>
<dbReference type="VEuPathDB" id="VectorBase:LDEU006509"/>
<dbReference type="PANTHER" id="PTHR11844:SF25">
    <property type="entry name" value="NTR DOMAIN-CONTAINING PROTEIN"/>
    <property type="match status" value="1"/>
</dbReference>
<evidence type="ECO:0000259" key="6">
    <source>
        <dbReference type="PROSITE" id="PS50189"/>
    </source>
</evidence>
<dbReference type="GO" id="GO:0046872">
    <property type="term" value="F:metal ion binding"/>
    <property type="evidence" value="ECO:0007669"/>
    <property type="project" value="UniProtKB-KW"/>
</dbReference>
<sequence length="145" mass="16120">MFKQQLDLDHEKSIMLCICKRVYACFCASPKLEESFCKAKNIVHVSVSDEKVEKQSKIYTVVVEKVLKGDKDALSKLTKLKTGQSSASCGISLKTGEKYLVIVTINDGEMSANSCSNIQINDKKAVYALMQNPPDAKVCEKYSKQ</sequence>
<evidence type="ECO:0000256" key="3">
    <source>
        <dbReference type="ARBA" id="ARBA00023157"/>
    </source>
</evidence>
<dbReference type="Proteomes" id="UP000288716">
    <property type="component" value="Unassembled WGS sequence"/>
</dbReference>
<dbReference type="AlphaFoldDB" id="A0A443SDF1"/>
<protein>
    <submittedName>
        <fullName evidence="7">CRE-CRI-2 protein-like protein</fullName>
    </submittedName>
</protein>
<dbReference type="PROSITE" id="PS50189">
    <property type="entry name" value="NTR"/>
    <property type="match status" value="1"/>
</dbReference>
<dbReference type="GO" id="GO:0031012">
    <property type="term" value="C:extracellular matrix"/>
    <property type="evidence" value="ECO:0007669"/>
    <property type="project" value="TreeGrafter"/>
</dbReference>
<dbReference type="GO" id="GO:0051045">
    <property type="term" value="P:negative regulation of membrane protein ectodomain proteolysis"/>
    <property type="evidence" value="ECO:0007669"/>
    <property type="project" value="TreeGrafter"/>
</dbReference>
<keyword evidence="8" id="KW-1185">Reference proteome</keyword>
<dbReference type="Pfam" id="PF00965">
    <property type="entry name" value="TIMP"/>
    <property type="match status" value="1"/>
</dbReference>
<keyword evidence="2" id="KW-0964">Secreted</keyword>
<comment type="subcellular location">
    <subcellularLocation>
        <location evidence="1">Secreted</location>
    </subcellularLocation>
</comment>
<feature type="disulfide bond" evidence="5">
    <location>
        <begin position="25"/>
        <end position="89"/>
    </location>
</feature>
<dbReference type="GO" id="GO:0005615">
    <property type="term" value="C:extracellular space"/>
    <property type="evidence" value="ECO:0007669"/>
    <property type="project" value="TreeGrafter"/>
</dbReference>
<feature type="domain" description="NTR" evidence="6">
    <location>
        <begin position="19"/>
        <end position="145"/>
    </location>
</feature>
<dbReference type="InterPro" id="IPR008993">
    <property type="entry name" value="TIMP-like_OB-fold"/>
</dbReference>
<reference evidence="7 8" key="1">
    <citation type="journal article" date="2018" name="Gigascience">
        <title>Genomes of trombidid mites reveal novel predicted allergens and laterally-transferred genes associated with secondary metabolism.</title>
        <authorList>
            <person name="Dong X."/>
            <person name="Chaisiri K."/>
            <person name="Xia D."/>
            <person name="Armstrong S.D."/>
            <person name="Fang Y."/>
            <person name="Donnelly M.J."/>
            <person name="Kadowaki T."/>
            <person name="McGarry J.W."/>
            <person name="Darby A.C."/>
            <person name="Makepeace B.L."/>
        </authorList>
    </citation>
    <scope>NUCLEOTIDE SEQUENCE [LARGE SCALE GENOMIC DNA]</scope>
    <source>
        <strain evidence="7">UoL-UT</strain>
    </source>
</reference>
<dbReference type="GO" id="GO:0008191">
    <property type="term" value="F:metalloendopeptidase inhibitor activity"/>
    <property type="evidence" value="ECO:0007669"/>
    <property type="project" value="InterPro"/>
</dbReference>
<organism evidence="7 8">
    <name type="scientific">Leptotrombidium deliense</name>
    <dbReference type="NCBI Taxonomy" id="299467"/>
    <lineage>
        <taxon>Eukaryota</taxon>
        <taxon>Metazoa</taxon>
        <taxon>Ecdysozoa</taxon>
        <taxon>Arthropoda</taxon>
        <taxon>Chelicerata</taxon>
        <taxon>Arachnida</taxon>
        <taxon>Acari</taxon>
        <taxon>Acariformes</taxon>
        <taxon>Trombidiformes</taxon>
        <taxon>Prostigmata</taxon>
        <taxon>Anystina</taxon>
        <taxon>Parasitengona</taxon>
        <taxon>Trombiculoidea</taxon>
        <taxon>Trombiculidae</taxon>
        <taxon>Leptotrombidium</taxon>
    </lineage>
</organism>
<evidence type="ECO:0000313" key="8">
    <source>
        <dbReference type="Proteomes" id="UP000288716"/>
    </source>
</evidence>
<comment type="caution">
    <text evidence="7">The sequence shown here is derived from an EMBL/GenBank/DDBJ whole genome shotgun (WGS) entry which is preliminary data.</text>
</comment>
<evidence type="ECO:0000256" key="2">
    <source>
        <dbReference type="ARBA" id="ARBA00022525"/>
    </source>
</evidence>
<evidence type="ECO:0000256" key="1">
    <source>
        <dbReference type="ARBA" id="ARBA00004613"/>
    </source>
</evidence>
<evidence type="ECO:0000256" key="5">
    <source>
        <dbReference type="PIRSR" id="PIRSR601820-3"/>
    </source>
</evidence>
<dbReference type="InterPro" id="IPR001820">
    <property type="entry name" value="TIMP"/>
</dbReference>
<keyword evidence="3 5" id="KW-1015">Disulfide bond</keyword>
<feature type="binding site" evidence="4">
    <location>
        <position position="25"/>
    </location>
    <ligand>
        <name>Zn(2+)</name>
        <dbReference type="ChEBI" id="CHEBI:29105"/>
        <note>ligand shared with metalloproteinase partner</note>
    </ligand>
</feature>
<dbReference type="Gene3D" id="2.40.50.120">
    <property type="match status" value="1"/>
</dbReference>
<dbReference type="InterPro" id="IPR001134">
    <property type="entry name" value="Netrin_domain"/>
</dbReference>
<keyword evidence="4" id="KW-0862">Zinc</keyword>
<dbReference type="PANTHER" id="PTHR11844">
    <property type="entry name" value="METALLOPROTEASE INHIBITOR"/>
    <property type="match status" value="1"/>
</dbReference>
<dbReference type="EMBL" id="NCKV01003605">
    <property type="protein sequence ID" value="RWS25531.1"/>
    <property type="molecule type" value="Genomic_DNA"/>
</dbReference>
<dbReference type="OrthoDB" id="6041373at2759"/>
<name>A0A443SDF1_9ACAR</name>
<keyword evidence="4" id="KW-0479">Metal-binding</keyword>
<gene>
    <name evidence="7" type="ORF">B4U80_13806</name>
</gene>
<proteinExistence type="predicted"/>
<feature type="disulfide bond" evidence="5">
    <location>
        <begin position="27"/>
        <end position="115"/>
    </location>
</feature>
<evidence type="ECO:0000313" key="7">
    <source>
        <dbReference type="EMBL" id="RWS25531.1"/>
    </source>
</evidence>
<evidence type="ECO:0000256" key="4">
    <source>
        <dbReference type="PIRSR" id="PIRSR601820-1"/>
    </source>
</evidence>